<gene>
    <name evidence="1" type="ORF">HK57_00620</name>
</gene>
<dbReference type="PANTHER" id="PTHR43591">
    <property type="entry name" value="METHYLTRANSFERASE"/>
    <property type="match status" value="1"/>
</dbReference>
<dbReference type="Proteomes" id="UP000053475">
    <property type="component" value="Unassembled WGS sequence"/>
</dbReference>
<accession>A0A0C1E7A7</accession>
<keyword evidence="2" id="KW-1185">Reference proteome</keyword>
<comment type="caution">
    <text evidence="1">The sequence shown here is derived from an EMBL/GenBank/DDBJ whole genome shotgun (WGS) entry which is preliminary data.</text>
</comment>
<evidence type="ECO:0000313" key="1">
    <source>
        <dbReference type="EMBL" id="KIA76003.1"/>
    </source>
</evidence>
<name>A0A0C1E7A7_ASPUT</name>
<organism evidence="1 2">
    <name type="scientific">Aspergillus ustus</name>
    <dbReference type="NCBI Taxonomy" id="40382"/>
    <lineage>
        <taxon>Eukaryota</taxon>
        <taxon>Fungi</taxon>
        <taxon>Dikarya</taxon>
        <taxon>Ascomycota</taxon>
        <taxon>Pezizomycotina</taxon>
        <taxon>Eurotiomycetes</taxon>
        <taxon>Eurotiomycetidae</taxon>
        <taxon>Eurotiales</taxon>
        <taxon>Aspergillaceae</taxon>
        <taxon>Aspergillus</taxon>
        <taxon>Aspergillus subgen. Nidulantes</taxon>
    </lineage>
</organism>
<dbReference type="Gene3D" id="3.40.50.150">
    <property type="entry name" value="Vaccinia Virus protein VP39"/>
    <property type="match status" value="1"/>
</dbReference>
<dbReference type="PANTHER" id="PTHR43591:SF50">
    <property type="entry name" value="METHYLTRANSFERASE DOMAIN-CONTAINING PROTEIN-RELATED"/>
    <property type="match status" value="1"/>
</dbReference>
<reference evidence="1 2" key="1">
    <citation type="submission" date="2014-11" db="EMBL/GenBank/DDBJ databases">
        <title>Genomics derived discovery of secondary metabolites biosynthetic gene clusters in Aspergillus ustus.</title>
        <authorList>
            <person name="Pi B."/>
            <person name="Dai F."/>
            <person name="Song X."/>
            <person name="Zhu C."/>
            <person name="Li H."/>
            <person name="Yu D."/>
        </authorList>
    </citation>
    <scope>NUCLEOTIDE SEQUENCE [LARGE SCALE GENOMIC DNA]</scope>
    <source>
        <strain evidence="1 2">3.3904</strain>
    </source>
</reference>
<dbReference type="GO" id="GO:0032259">
    <property type="term" value="P:methylation"/>
    <property type="evidence" value="ECO:0007669"/>
    <property type="project" value="UniProtKB-KW"/>
</dbReference>
<proteinExistence type="predicted"/>
<dbReference type="CDD" id="cd02440">
    <property type="entry name" value="AdoMet_MTases"/>
    <property type="match status" value="1"/>
</dbReference>
<keyword evidence="1" id="KW-0808">Transferase</keyword>
<evidence type="ECO:0000313" key="2">
    <source>
        <dbReference type="Proteomes" id="UP000053475"/>
    </source>
</evidence>
<dbReference type="AlphaFoldDB" id="A0A0C1E7A7"/>
<dbReference type="SUPFAM" id="SSF53335">
    <property type="entry name" value="S-adenosyl-L-methionine-dependent methyltransferases"/>
    <property type="match status" value="1"/>
</dbReference>
<sequence length="282" mass="31287">MGEAIERYPLGRDTAESRRLNEQHKLLIDIVDGAIDSSIPVDRISSVADVATGTGVWLWDAQKVLSQSSDGSKRYFHGFDISSAQFPVAPHEIELSVHDVLTPFPPEHHNRYDLIHVRLLVTALGESEFDAAVRNLLSILRPGGYLQWVEIDYTPIYDPKNPHHPRAMPMIQIWTKYMDQNNISRNAPSVVAKAFEAAGLANVINRPFLVRGREDIKARAQAWELGFWSTVMPLVLQRTGEAADGDVANVKANEIIADLAAAFAEGEVIDVRFGTVIGQKAE</sequence>
<protein>
    <submittedName>
        <fullName evidence="1">Methyltransferase</fullName>
    </submittedName>
</protein>
<keyword evidence="1" id="KW-0489">Methyltransferase</keyword>
<dbReference type="GO" id="GO:0008168">
    <property type="term" value="F:methyltransferase activity"/>
    <property type="evidence" value="ECO:0007669"/>
    <property type="project" value="UniProtKB-KW"/>
</dbReference>
<dbReference type="InterPro" id="IPR029063">
    <property type="entry name" value="SAM-dependent_MTases_sf"/>
</dbReference>
<dbReference type="EMBL" id="JOMC01000008">
    <property type="protein sequence ID" value="KIA76003.1"/>
    <property type="molecule type" value="Genomic_DNA"/>
</dbReference>